<comment type="similarity">
    <text evidence="1">Belongs to the gonadal family.</text>
</comment>
<dbReference type="InParanoid" id="A0A162TEB8"/>
<dbReference type="OrthoDB" id="21617at2759"/>
<evidence type="ECO:0000256" key="1">
    <source>
        <dbReference type="ARBA" id="ARBA00005939"/>
    </source>
</evidence>
<dbReference type="RefSeq" id="XP_018284503.1">
    <property type="nucleotide sequence ID" value="XM_018432939.1"/>
</dbReference>
<dbReference type="PANTHER" id="PTHR13054:SF2">
    <property type="entry name" value="PROTEIN DGCR6"/>
    <property type="match status" value="1"/>
</dbReference>
<keyword evidence="3" id="KW-1185">Reference proteome</keyword>
<proteinExistence type="inferred from homology"/>
<sequence length="211" mass="24534">MDINQILSLLKTIPPAQPPVVEQPQIPTAIDLALIDQDVIDQVRNEYWAKQKASVKQEEEQDNSLDSLLVSLASATSITPDVLGAVARMVKETDILDIVKEMKDRQDQKEQEMFEHRQSIEERQKKERNGLFARELIGACKPEELETLEEKIKCELEQVDRHVLRSMDRERARQQIILEKRKVPFFRVTDKPSEMKMQQKMLSILLDMINE</sequence>
<name>A0A162TEB8_PHYB8</name>
<gene>
    <name evidence="2" type="ORF">PHYBLDRAFT_152537</name>
</gene>
<organism evidence="2 3">
    <name type="scientific">Phycomyces blakesleeanus (strain ATCC 8743b / DSM 1359 / FGSC 10004 / NBRC 33097 / NRRL 1555)</name>
    <dbReference type="NCBI Taxonomy" id="763407"/>
    <lineage>
        <taxon>Eukaryota</taxon>
        <taxon>Fungi</taxon>
        <taxon>Fungi incertae sedis</taxon>
        <taxon>Mucoromycota</taxon>
        <taxon>Mucoromycotina</taxon>
        <taxon>Mucoromycetes</taxon>
        <taxon>Mucorales</taxon>
        <taxon>Phycomycetaceae</taxon>
        <taxon>Phycomyces</taxon>
    </lineage>
</organism>
<reference evidence="3" key="1">
    <citation type="submission" date="2015-06" db="EMBL/GenBank/DDBJ databases">
        <title>Expansion of signal transduction pathways in fungi by whole-genome duplication.</title>
        <authorList>
            <consortium name="DOE Joint Genome Institute"/>
            <person name="Corrochano L.M."/>
            <person name="Kuo A."/>
            <person name="Marcet-Houben M."/>
            <person name="Polaino S."/>
            <person name="Salamov A."/>
            <person name="Villalobos J.M."/>
            <person name="Alvarez M.I."/>
            <person name="Avalos J."/>
            <person name="Benito E.P."/>
            <person name="Benoit I."/>
            <person name="Burger G."/>
            <person name="Camino L.P."/>
            <person name="Canovas D."/>
            <person name="Cerda-Olmedo E."/>
            <person name="Cheng J.-F."/>
            <person name="Dominguez A."/>
            <person name="Elias M."/>
            <person name="Eslava A.P."/>
            <person name="Glaser F."/>
            <person name="Grimwood J."/>
            <person name="Gutierrez G."/>
            <person name="Heitman J."/>
            <person name="Henrissat B."/>
            <person name="Iturriaga E.A."/>
            <person name="Lang B.F."/>
            <person name="Lavin J.L."/>
            <person name="Lee S."/>
            <person name="Li W."/>
            <person name="Lindquist E."/>
            <person name="Lopez-Garcia S."/>
            <person name="Luque E.M."/>
            <person name="Marcos A.T."/>
            <person name="Martin J."/>
            <person name="McCluskey K."/>
            <person name="Medina H.R."/>
            <person name="Miralles-Duran A."/>
            <person name="Miyazaki A."/>
            <person name="Munoz-Torres E."/>
            <person name="Oguiza J.A."/>
            <person name="Ohm R."/>
            <person name="Olmedo M."/>
            <person name="Orejas M."/>
            <person name="Ortiz-Castellanos L."/>
            <person name="Pisabarro A.G."/>
            <person name="Rodriguez-Romero J."/>
            <person name="Ruiz-Herrera J."/>
            <person name="Ruiz-Vazquez R."/>
            <person name="Sanz C."/>
            <person name="Schackwitz W."/>
            <person name="Schmutz J."/>
            <person name="Shahriari M."/>
            <person name="Shelest E."/>
            <person name="Silva-Franco F."/>
            <person name="Soanes D."/>
            <person name="Syed K."/>
            <person name="Tagua V.G."/>
            <person name="Talbot N.J."/>
            <person name="Thon M."/>
            <person name="De vries R.P."/>
            <person name="Wiebenga A."/>
            <person name="Yadav J.S."/>
            <person name="Braun E.L."/>
            <person name="Baker S."/>
            <person name="Garre V."/>
            <person name="Horwitz B."/>
            <person name="Torres-Martinez S."/>
            <person name="Idnurm A."/>
            <person name="Herrera-Estrella A."/>
            <person name="Gabaldon T."/>
            <person name="Grigoriev I.V."/>
        </authorList>
    </citation>
    <scope>NUCLEOTIDE SEQUENCE [LARGE SCALE GENOMIC DNA]</scope>
    <source>
        <strain evidence="3">NRRL 1555(-)</strain>
    </source>
</reference>
<dbReference type="STRING" id="763407.A0A162TEB8"/>
<dbReference type="Proteomes" id="UP000077315">
    <property type="component" value="Unassembled WGS sequence"/>
</dbReference>
<evidence type="ECO:0000313" key="2">
    <source>
        <dbReference type="EMBL" id="OAD66463.1"/>
    </source>
</evidence>
<dbReference type="EMBL" id="KV441003">
    <property type="protein sequence ID" value="OAD66463.1"/>
    <property type="molecule type" value="Genomic_DNA"/>
</dbReference>
<dbReference type="PANTHER" id="PTHR13054">
    <property type="entry name" value="DIGEORGE SYNDROME CRITICAL REGION 6 DGCR6 FAMILY MEMBER"/>
    <property type="match status" value="1"/>
</dbReference>
<accession>A0A162TEB8</accession>
<dbReference type="InterPro" id="IPR010849">
    <property type="entry name" value="Gonadal"/>
</dbReference>
<dbReference type="AlphaFoldDB" id="A0A162TEB8"/>
<protein>
    <submittedName>
        <fullName evidence="2">Uncharacterized protein</fullName>
    </submittedName>
</protein>
<evidence type="ECO:0000313" key="3">
    <source>
        <dbReference type="Proteomes" id="UP000077315"/>
    </source>
</evidence>
<dbReference type="Pfam" id="PF07324">
    <property type="entry name" value="DGCR6"/>
    <property type="match status" value="1"/>
</dbReference>
<dbReference type="VEuPathDB" id="FungiDB:PHYBLDRAFT_152537"/>
<dbReference type="GeneID" id="28993845"/>